<dbReference type="Pfam" id="PF11785">
    <property type="entry name" value="Aft1_OSA"/>
    <property type="match status" value="1"/>
</dbReference>
<dbReference type="EMBL" id="NJES01002054">
    <property type="protein sequence ID" value="PHH58505.1"/>
    <property type="molecule type" value="Genomic_DNA"/>
</dbReference>
<organism evidence="3 4">
    <name type="scientific">Ophiocordyceps camponoti-rufipedis</name>
    <dbReference type="NCBI Taxonomy" id="2004952"/>
    <lineage>
        <taxon>Eukaryota</taxon>
        <taxon>Fungi</taxon>
        <taxon>Dikarya</taxon>
        <taxon>Ascomycota</taxon>
        <taxon>Pezizomycotina</taxon>
        <taxon>Sordariomycetes</taxon>
        <taxon>Hypocreomycetidae</taxon>
        <taxon>Hypocreales</taxon>
        <taxon>Ophiocordycipitaceae</taxon>
        <taxon>Ophiocordyceps</taxon>
    </lineage>
</organism>
<proteinExistence type="predicted"/>
<reference evidence="3 4" key="1">
    <citation type="submission" date="2017-06" db="EMBL/GenBank/DDBJ databases">
        <title>Ant-infecting Ophiocordyceps genomes reveal a high diversity of potential behavioral manipulation genes and a possible major role for enterotoxins.</title>
        <authorList>
            <person name="De Bekker C."/>
            <person name="Evans H.C."/>
            <person name="Brachmann A."/>
            <person name="Hughes D.P."/>
        </authorList>
    </citation>
    <scope>NUCLEOTIDE SEQUENCE [LARGE SCALE GENOMIC DNA]</scope>
    <source>
        <strain evidence="3 4">Map16</strain>
    </source>
</reference>
<evidence type="ECO:0000256" key="1">
    <source>
        <dbReference type="SAM" id="MobiDB-lite"/>
    </source>
</evidence>
<dbReference type="OrthoDB" id="295274at2759"/>
<dbReference type="STRING" id="2004952.A0A2C5XMU2"/>
<sequence>MGTSPTAASARGKSASPKPSNNKPARQDPPSDVKTEPVGKLEGSSNAEVAKPLAPPPRPGQPQQAPGGNNTPDFFAPQVGGGSLSLEPNPFEQSFGGGGGPETPGGTKLPSVAALTSPSSLLPGSNATPFNWVTRIICEAASLPQTNLL</sequence>
<feature type="region of interest" description="Disordered" evidence="1">
    <location>
        <begin position="1"/>
        <end position="112"/>
    </location>
</feature>
<dbReference type="InterPro" id="IPR020956">
    <property type="entry name" value="TF_Aft1_OSM"/>
</dbReference>
<comment type="caution">
    <text evidence="3">The sequence shown here is derived from an EMBL/GenBank/DDBJ whole genome shotgun (WGS) entry which is preliminary data.</text>
</comment>
<accession>A0A2C5XMU2</accession>
<feature type="domain" description="Transcription factor Aft1 osmotic stress" evidence="2">
    <location>
        <begin position="45"/>
        <end position="104"/>
    </location>
</feature>
<evidence type="ECO:0000313" key="3">
    <source>
        <dbReference type="EMBL" id="PHH58505.1"/>
    </source>
</evidence>
<gene>
    <name evidence="3" type="ORF">CDD80_2222</name>
</gene>
<dbReference type="Proteomes" id="UP000226431">
    <property type="component" value="Unassembled WGS sequence"/>
</dbReference>
<evidence type="ECO:0000259" key="2">
    <source>
        <dbReference type="Pfam" id="PF11785"/>
    </source>
</evidence>
<protein>
    <recommendedName>
        <fullName evidence="2">Transcription factor Aft1 osmotic stress domain-containing protein</fullName>
    </recommendedName>
</protein>
<dbReference type="AlphaFoldDB" id="A0A2C5XMU2"/>
<name>A0A2C5XMU2_9HYPO</name>
<keyword evidence="4" id="KW-1185">Reference proteome</keyword>
<evidence type="ECO:0000313" key="4">
    <source>
        <dbReference type="Proteomes" id="UP000226431"/>
    </source>
</evidence>
<feature type="compositionally biased region" description="Basic and acidic residues" evidence="1">
    <location>
        <begin position="25"/>
        <end position="39"/>
    </location>
</feature>